<organism evidence="3 4">
    <name type="scientific">Tanacetum coccineum</name>
    <dbReference type="NCBI Taxonomy" id="301880"/>
    <lineage>
        <taxon>Eukaryota</taxon>
        <taxon>Viridiplantae</taxon>
        <taxon>Streptophyta</taxon>
        <taxon>Embryophyta</taxon>
        <taxon>Tracheophyta</taxon>
        <taxon>Spermatophyta</taxon>
        <taxon>Magnoliopsida</taxon>
        <taxon>eudicotyledons</taxon>
        <taxon>Gunneridae</taxon>
        <taxon>Pentapetalae</taxon>
        <taxon>asterids</taxon>
        <taxon>campanulids</taxon>
        <taxon>Asterales</taxon>
        <taxon>Asteraceae</taxon>
        <taxon>Asteroideae</taxon>
        <taxon>Anthemideae</taxon>
        <taxon>Anthemidinae</taxon>
        <taxon>Tanacetum</taxon>
    </lineage>
</organism>
<feature type="compositionally biased region" description="Low complexity" evidence="1">
    <location>
        <begin position="318"/>
        <end position="330"/>
    </location>
</feature>
<evidence type="ECO:0000256" key="1">
    <source>
        <dbReference type="SAM" id="MobiDB-lite"/>
    </source>
</evidence>
<keyword evidence="4" id="KW-1185">Reference proteome</keyword>
<evidence type="ECO:0000259" key="2">
    <source>
        <dbReference type="Pfam" id="PF03732"/>
    </source>
</evidence>
<proteinExistence type="predicted"/>
<sequence length="330" mass="36442">MLPKFDGTSPLDWLFQADQYFTFYNIPLEQRVALASFHFQGDALSWYKYMHNNQLLGDWATFTRALELRFGPSLFENHQATLFKLKQTGSVAAYQTEFERLSNCVVGLPTTALLSCFISGLRSDIQQEIAVSNPTQTTTIKPTVIPPAILPKLAKQTTSLPTRRLSPEEMQTRRSQLPLPIKTEALTNLEDHSYDTQPLQFLALSTAALHDTTCPLAIRITGYINGHTVTVLVDSGSSHDIMDHLCVFEKMPRYIIGALTTTTVTTTPLPTATTTTATTTTTTPPHHRPPPTATTTTKPPQPPPLSDLHHRHPPPPTTTTTVTTPPSTAT</sequence>
<dbReference type="InterPro" id="IPR005162">
    <property type="entry name" value="Retrotrans_gag_dom"/>
</dbReference>
<evidence type="ECO:0000313" key="4">
    <source>
        <dbReference type="Proteomes" id="UP001151760"/>
    </source>
</evidence>
<feature type="domain" description="Retrotransposon gag" evidence="2">
    <location>
        <begin position="34"/>
        <end position="122"/>
    </location>
</feature>
<evidence type="ECO:0000313" key="3">
    <source>
        <dbReference type="EMBL" id="GJT68017.1"/>
    </source>
</evidence>
<dbReference type="CDD" id="cd00303">
    <property type="entry name" value="retropepsin_like"/>
    <property type="match status" value="1"/>
</dbReference>
<name>A0ABQ5FZM9_9ASTR</name>
<dbReference type="Proteomes" id="UP001151760">
    <property type="component" value="Unassembled WGS sequence"/>
</dbReference>
<reference evidence="3" key="2">
    <citation type="submission" date="2022-01" db="EMBL/GenBank/DDBJ databases">
        <authorList>
            <person name="Yamashiro T."/>
            <person name="Shiraishi A."/>
            <person name="Satake H."/>
            <person name="Nakayama K."/>
        </authorList>
    </citation>
    <scope>NUCLEOTIDE SEQUENCE</scope>
</reference>
<protein>
    <submittedName>
        <fullName evidence="3">Ty3-gypsy retrotransposon protein</fullName>
    </submittedName>
</protein>
<gene>
    <name evidence="3" type="ORF">Tco_1019497</name>
</gene>
<reference evidence="3" key="1">
    <citation type="journal article" date="2022" name="Int. J. Mol. Sci.">
        <title>Draft Genome of Tanacetum Coccineum: Genomic Comparison of Closely Related Tanacetum-Family Plants.</title>
        <authorList>
            <person name="Yamashiro T."/>
            <person name="Shiraishi A."/>
            <person name="Nakayama K."/>
            <person name="Satake H."/>
        </authorList>
    </citation>
    <scope>NUCLEOTIDE SEQUENCE</scope>
</reference>
<feature type="compositionally biased region" description="Low complexity" evidence="1">
    <location>
        <begin position="266"/>
        <end position="284"/>
    </location>
</feature>
<dbReference type="Pfam" id="PF03732">
    <property type="entry name" value="Retrotrans_gag"/>
    <property type="match status" value="1"/>
</dbReference>
<accession>A0ABQ5FZM9</accession>
<dbReference type="EMBL" id="BQNB010017860">
    <property type="protein sequence ID" value="GJT68017.1"/>
    <property type="molecule type" value="Genomic_DNA"/>
</dbReference>
<feature type="region of interest" description="Disordered" evidence="1">
    <location>
        <begin position="266"/>
        <end position="330"/>
    </location>
</feature>
<comment type="caution">
    <text evidence="3">The sequence shown here is derived from an EMBL/GenBank/DDBJ whole genome shotgun (WGS) entry which is preliminary data.</text>
</comment>